<dbReference type="GO" id="GO:0034599">
    <property type="term" value="P:cellular response to oxidative stress"/>
    <property type="evidence" value="ECO:0007669"/>
    <property type="project" value="TreeGrafter"/>
</dbReference>
<dbReference type="GO" id="GO:0005506">
    <property type="term" value="F:iron ion binding"/>
    <property type="evidence" value="ECO:0007669"/>
    <property type="project" value="InterPro"/>
</dbReference>
<dbReference type="Gene3D" id="1.10.3880.10">
    <property type="entry name" value="Fe(II) trafficking protein YggX"/>
    <property type="match status" value="1"/>
</dbReference>
<dbReference type="PIRSF" id="PIRSF029827">
    <property type="entry name" value="Fe_traffic_YggX"/>
    <property type="match status" value="1"/>
</dbReference>
<dbReference type="InterPro" id="IPR007457">
    <property type="entry name" value="Fe_traffick_prot_YggX"/>
</dbReference>
<dbReference type="PANTHER" id="PTHR36965">
    <property type="entry name" value="FE(2+)-TRAFFICKING PROTEIN-RELATED"/>
    <property type="match status" value="1"/>
</dbReference>
<protein>
    <submittedName>
        <fullName evidence="2">FIG001341: Probable Fe(2+)-trafficking protein YggX</fullName>
    </submittedName>
</protein>
<name>A0A3B0VQN1_9ZZZZ</name>
<accession>A0A3B0VQN1</accession>
<proteinExistence type="inferred from homology"/>
<dbReference type="SUPFAM" id="SSF111148">
    <property type="entry name" value="YggX-like"/>
    <property type="match status" value="1"/>
</dbReference>
<evidence type="ECO:0000313" key="2">
    <source>
        <dbReference type="EMBL" id="VAW40717.1"/>
    </source>
</evidence>
<evidence type="ECO:0000256" key="1">
    <source>
        <dbReference type="ARBA" id="ARBA00023004"/>
    </source>
</evidence>
<organism evidence="2">
    <name type="scientific">hydrothermal vent metagenome</name>
    <dbReference type="NCBI Taxonomy" id="652676"/>
    <lineage>
        <taxon>unclassified sequences</taxon>
        <taxon>metagenomes</taxon>
        <taxon>ecological metagenomes</taxon>
    </lineage>
</organism>
<dbReference type="NCBIfam" id="NF003817">
    <property type="entry name" value="PRK05408.1"/>
    <property type="match status" value="1"/>
</dbReference>
<dbReference type="EMBL" id="UOEU01000810">
    <property type="protein sequence ID" value="VAW40717.1"/>
    <property type="molecule type" value="Genomic_DNA"/>
</dbReference>
<dbReference type="HAMAP" id="MF_00686">
    <property type="entry name" value="Fe_traffic_YggX"/>
    <property type="match status" value="1"/>
</dbReference>
<keyword evidence="1" id="KW-0408">Iron</keyword>
<dbReference type="GO" id="GO:0005829">
    <property type="term" value="C:cytosol"/>
    <property type="evidence" value="ECO:0007669"/>
    <property type="project" value="TreeGrafter"/>
</dbReference>
<dbReference type="AlphaFoldDB" id="A0A3B0VQN1"/>
<gene>
    <name evidence="2" type="ORF">MNBD_CHLOROFLEXI01-4319</name>
</gene>
<reference evidence="2" key="1">
    <citation type="submission" date="2018-06" db="EMBL/GenBank/DDBJ databases">
        <authorList>
            <person name="Zhirakovskaya E."/>
        </authorList>
    </citation>
    <scope>NUCLEOTIDE SEQUENCE</scope>
</reference>
<dbReference type="PANTHER" id="PTHR36965:SF1">
    <property type="entry name" value="FE(2+)-TRAFFICKING PROTEIN-RELATED"/>
    <property type="match status" value="1"/>
</dbReference>
<sequence length="101" mass="11527">MARLEKTITIVHCAKLNKELEALPRRPFPGDLGERIYNEVSQQGWDMWQQQSTILINHYGLNMADPKSNEFLFEQMDEFFFGAGAQMPADWTPPGAAPSKK</sequence>
<dbReference type="Pfam" id="PF04362">
    <property type="entry name" value="Iron_traffic"/>
    <property type="match status" value="1"/>
</dbReference>
<dbReference type="InterPro" id="IPR036766">
    <property type="entry name" value="Fe_traffick_prot_YggX_sf"/>
</dbReference>